<evidence type="ECO:0000313" key="3">
    <source>
        <dbReference type="Proteomes" id="UP001305647"/>
    </source>
</evidence>
<gene>
    <name evidence="2" type="ORF">N658DRAFT_202266</name>
</gene>
<dbReference type="AlphaFoldDB" id="A0AAN6PXK7"/>
<reference evidence="2" key="2">
    <citation type="submission" date="2023-05" db="EMBL/GenBank/DDBJ databases">
        <authorList>
            <consortium name="Lawrence Berkeley National Laboratory"/>
            <person name="Steindorff A."/>
            <person name="Hensen N."/>
            <person name="Bonometti L."/>
            <person name="Westerberg I."/>
            <person name="Brannstrom I.O."/>
            <person name="Guillou S."/>
            <person name="Cros-Aarteil S."/>
            <person name="Calhoun S."/>
            <person name="Haridas S."/>
            <person name="Kuo A."/>
            <person name="Mondo S."/>
            <person name="Pangilinan J."/>
            <person name="Riley R."/>
            <person name="Labutti K."/>
            <person name="Andreopoulos B."/>
            <person name="Lipzen A."/>
            <person name="Chen C."/>
            <person name="Yanf M."/>
            <person name="Daum C."/>
            <person name="Ng V."/>
            <person name="Clum A."/>
            <person name="Ohm R."/>
            <person name="Martin F."/>
            <person name="Silar P."/>
            <person name="Natvig D."/>
            <person name="Lalanne C."/>
            <person name="Gautier V."/>
            <person name="Ament-Velasquez S.L."/>
            <person name="Kruys A."/>
            <person name="Hutchinson M.I."/>
            <person name="Powell A.J."/>
            <person name="Barry K."/>
            <person name="Miller A.N."/>
            <person name="Grigoriev I.V."/>
            <person name="Debuchy R."/>
            <person name="Gladieux P."/>
            <person name="Thoren M.H."/>
            <person name="Johannesson H."/>
        </authorList>
    </citation>
    <scope>NUCLEOTIDE SEQUENCE</scope>
    <source>
        <strain evidence="2">CBS 757.83</strain>
    </source>
</reference>
<organism evidence="2 3">
    <name type="scientific">Parathielavia hyrcaniae</name>
    <dbReference type="NCBI Taxonomy" id="113614"/>
    <lineage>
        <taxon>Eukaryota</taxon>
        <taxon>Fungi</taxon>
        <taxon>Dikarya</taxon>
        <taxon>Ascomycota</taxon>
        <taxon>Pezizomycotina</taxon>
        <taxon>Sordariomycetes</taxon>
        <taxon>Sordariomycetidae</taxon>
        <taxon>Sordariales</taxon>
        <taxon>Chaetomiaceae</taxon>
        <taxon>Parathielavia</taxon>
    </lineage>
</organism>
<reference evidence="2" key="1">
    <citation type="journal article" date="2023" name="Mol. Phylogenet. Evol.">
        <title>Genome-scale phylogeny and comparative genomics of the fungal order Sordariales.</title>
        <authorList>
            <person name="Hensen N."/>
            <person name="Bonometti L."/>
            <person name="Westerberg I."/>
            <person name="Brannstrom I.O."/>
            <person name="Guillou S."/>
            <person name="Cros-Aarteil S."/>
            <person name="Calhoun S."/>
            <person name="Haridas S."/>
            <person name="Kuo A."/>
            <person name="Mondo S."/>
            <person name="Pangilinan J."/>
            <person name="Riley R."/>
            <person name="LaButti K."/>
            <person name="Andreopoulos B."/>
            <person name="Lipzen A."/>
            <person name="Chen C."/>
            <person name="Yan M."/>
            <person name="Daum C."/>
            <person name="Ng V."/>
            <person name="Clum A."/>
            <person name="Steindorff A."/>
            <person name="Ohm R.A."/>
            <person name="Martin F."/>
            <person name="Silar P."/>
            <person name="Natvig D.O."/>
            <person name="Lalanne C."/>
            <person name="Gautier V."/>
            <person name="Ament-Velasquez S.L."/>
            <person name="Kruys A."/>
            <person name="Hutchinson M.I."/>
            <person name="Powell A.J."/>
            <person name="Barry K."/>
            <person name="Miller A.N."/>
            <person name="Grigoriev I.V."/>
            <person name="Debuchy R."/>
            <person name="Gladieux P."/>
            <person name="Hiltunen Thoren M."/>
            <person name="Johannesson H."/>
        </authorList>
    </citation>
    <scope>NUCLEOTIDE SEQUENCE</scope>
    <source>
        <strain evidence="2">CBS 757.83</strain>
    </source>
</reference>
<dbReference type="Proteomes" id="UP001305647">
    <property type="component" value="Unassembled WGS sequence"/>
</dbReference>
<evidence type="ECO:0000256" key="1">
    <source>
        <dbReference type="SAM" id="MobiDB-lite"/>
    </source>
</evidence>
<dbReference type="EMBL" id="MU863653">
    <property type="protein sequence ID" value="KAK4098961.1"/>
    <property type="molecule type" value="Genomic_DNA"/>
</dbReference>
<keyword evidence="3" id="KW-1185">Reference proteome</keyword>
<comment type="caution">
    <text evidence="2">The sequence shown here is derived from an EMBL/GenBank/DDBJ whole genome shotgun (WGS) entry which is preliminary data.</text>
</comment>
<feature type="region of interest" description="Disordered" evidence="1">
    <location>
        <begin position="167"/>
        <end position="195"/>
    </location>
</feature>
<sequence>MLLSVCRQLLTRANCRSLKMVPTEKDPRASPRQAGAVRQTAGLASLRARAVSERISSIPSMLIRQPPLRVRTAASPSACTYQLPAKWRKLSITVKQPSTGNSVGSLFGSPPGTAGTRSRKAGVKTGLRILGRVNASLHRRTDMEWNGMFRNYPRRLAQLALTIPPEDADALNASESTKHNAMPARNATSQHEESR</sequence>
<accession>A0AAN6PXK7</accession>
<protein>
    <submittedName>
        <fullName evidence="2">Uncharacterized protein</fullName>
    </submittedName>
</protein>
<evidence type="ECO:0000313" key="2">
    <source>
        <dbReference type="EMBL" id="KAK4098961.1"/>
    </source>
</evidence>
<proteinExistence type="predicted"/>
<name>A0AAN6PXK7_9PEZI</name>